<evidence type="ECO:0000313" key="1">
    <source>
        <dbReference type="EMBL" id="GBN75289.1"/>
    </source>
</evidence>
<name>A0A4Y2RJ45_ARAVE</name>
<dbReference type="AlphaFoldDB" id="A0A4Y2RJ45"/>
<sequence>MVYHLKCRSVSNSPVCLSIRVYANENSKTQQAGKMIFDLQSDHQNCRSPSNLGPNRSMKSGPRCVLDSVHNKAKLTIKRDILWSIRENRGENSVHNKEKLNTK</sequence>
<dbReference type="Proteomes" id="UP000499080">
    <property type="component" value="Unassembled WGS sequence"/>
</dbReference>
<keyword evidence="2" id="KW-1185">Reference proteome</keyword>
<proteinExistence type="predicted"/>
<reference evidence="1 2" key="1">
    <citation type="journal article" date="2019" name="Sci. Rep.">
        <title>Orb-weaving spider Araneus ventricosus genome elucidates the spidroin gene catalogue.</title>
        <authorList>
            <person name="Kono N."/>
            <person name="Nakamura H."/>
            <person name="Ohtoshi R."/>
            <person name="Moran D.A.P."/>
            <person name="Shinohara A."/>
            <person name="Yoshida Y."/>
            <person name="Fujiwara M."/>
            <person name="Mori M."/>
            <person name="Tomita M."/>
            <person name="Arakawa K."/>
        </authorList>
    </citation>
    <scope>NUCLEOTIDE SEQUENCE [LARGE SCALE GENOMIC DNA]</scope>
</reference>
<organism evidence="1 2">
    <name type="scientific">Araneus ventricosus</name>
    <name type="common">Orbweaver spider</name>
    <name type="synonym">Epeira ventricosa</name>
    <dbReference type="NCBI Taxonomy" id="182803"/>
    <lineage>
        <taxon>Eukaryota</taxon>
        <taxon>Metazoa</taxon>
        <taxon>Ecdysozoa</taxon>
        <taxon>Arthropoda</taxon>
        <taxon>Chelicerata</taxon>
        <taxon>Arachnida</taxon>
        <taxon>Araneae</taxon>
        <taxon>Araneomorphae</taxon>
        <taxon>Entelegynae</taxon>
        <taxon>Araneoidea</taxon>
        <taxon>Araneidae</taxon>
        <taxon>Araneus</taxon>
    </lineage>
</organism>
<accession>A0A4Y2RJ45</accession>
<protein>
    <submittedName>
        <fullName evidence="1">Uncharacterized protein</fullName>
    </submittedName>
</protein>
<dbReference type="EMBL" id="BGPR01017162">
    <property type="protein sequence ID" value="GBN75289.1"/>
    <property type="molecule type" value="Genomic_DNA"/>
</dbReference>
<gene>
    <name evidence="1" type="ORF">AVEN_141233_1</name>
</gene>
<comment type="caution">
    <text evidence="1">The sequence shown here is derived from an EMBL/GenBank/DDBJ whole genome shotgun (WGS) entry which is preliminary data.</text>
</comment>
<evidence type="ECO:0000313" key="2">
    <source>
        <dbReference type="Proteomes" id="UP000499080"/>
    </source>
</evidence>